<gene>
    <name evidence="2" type="ORF">TraAM80_00705</name>
</gene>
<organism evidence="2 3">
    <name type="scientific">Trypanosoma rangeli</name>
    <dbReference type="NCBI Taxonomy" id="5698"/>
    <lineage>
        <taxon>Eukaryota</taxon>
        <taxon>Discoba</taxon>
        <taxon>Euglenozoa</taxon>
        <taxon>Kinetoplastea</taxon>
        <taxon>Metakinetoplastina</taxon>
        <taxon>Trypanosomatida</taxon>
        <taxon>Trypanosomatidae</taxon>
        <taxon>Trypanosoma</taxon>
        <taxon>Herpetosoma</taxon>
    </lineage>
</organism>
<evidence type="ECO:0008006" key="4">
    <source>
        <dbReference type="Google" id="ProtNLM"/>
    </source>
</evidence>
<keyword evidence="3" id="KW-1185">Reference proteome</keyword>
<evidence type="ECO:0000313" key="3">
    <source>
        <dbReference type="Proteomes" id="UP000283634"/>
    </source>
</evidence>
<dbReference type="OrthoDB" id="277128at2759"/>
<dbReference type="OMA" id="RLQKRTM"/>
<feature type="region of interest" description="Disordered" evidence="1">
    <location>
        <begin position="157"/>
        <end position="199"/>
    </location>
</feature>
<protein>
    <recommendedName>
        <fullName evidence="4">TFIIS central domain-containing protein</fullName>
    </recommendedName>
</protein>
<comment type="caution">
    <text evidence="2">The sequence shown here is derived from an EMBL/GenBank/DDBJ whole genome shotgun (WGS) entry which is preliminary data.</text>
</comment>
<sequence>MVVPETTRAKARLQLSTMLKGLGEFRVHPEKVGSYAEAIVTKMSAEYSDKESFRDQLMGLLANMRNLDGELEKVGPSVLATLSPQEMLSRSQRRDRERFLRKRAREQLLYDVTSMLCPTCKLVRSDRLNLNHLALDSEENGTQFDYNFDNLCQCDHHSSEDTTSTSSSSSSSSSPLSLSSALKSEKKHGYAVDDSPSNI</sequence>
<evidence type="ECO:0000256" key="1">
    <source>
        <dbReference type="SAM" id="MobiDB-lite"/>
    </source>
</evidence>
<reference evidence="2 3" key="1">
    <citation type="journal article" date="2018" name="BMC Genomics">
        <title>Genomic comparison of Trypanosoma conorhini and Trypanosoma rangeli to Trypanosoma cruzi strains of high and low virulence.</title>
        <authorList>
            <person name="Bradwell K.R."/>
            <person name="Koparde V.N."/>
            <person name="Matveyev A.V."/>
            <person name="Serrano M.G."/>
            <person name="Alves J.M."/>
            <person name="Parikh H."/>
            <person name="Huang B."/>
            <person name="Lee V."/>
            <person name="Espinosa-Alvarez O."/>
            <person name="Ortiz P.A."/>
            <person name="Costa-Martins A.G."/>
            <person name="Teixeira M.M."/>
            <person name="Buck G.A."/>
        </authorList>
    </citation>
    <scope>NUCLEOTIDE SEQUENCE [LARGE SCALE GENOMIC DNA]</scope>
    <source>
        <strain evidence="2 3">AM80</strain>
    </source>
</reference>
<dbReference type="VEuPathDB" id="TriTrypDB:TRSC58_05504"/>
<dbReference type="GeneID" id="40324638"/>
<name>A0A422P2F0_TRYRA</name>
<evidence type="ECO:0000313" key="2">
    <source>
        <dbReference type="EMBL" id="RNF11869.1"/>
    </source>
</evidence>
<dbReference type="AlphaFoldDB" id="A0A422P2F0"/>
<dbReference type="Proteomes" id="UP000283634">
    <property type="component" value="Unassembled WGS sequence"/>
</dbReference>
<dbReference type="RefSeq" id="XP_029242433.1">
    <property type="nucleotide sequence ID" value="XM_029377774.1"/>
</dbReference>
<dbReference type="EMBL" id="MKGL01000012">
    <property type="protein sequence ID" value="RNF11869.1"/>
    <property type="molecule type" value="Genomic_DNA"/>
</dbReference>
<feature type="compositionally biased region" description="Low complexity" evidence="1">
    <location>
        <begin position="161"/>
        <end position="182"/>
    </location>
</feature>
<proteinExistence type="predicted"/>
<accession>A0A422P2F0</accession>